<dbReference type="SUPFAM" id="SSF103473">
    <property type="entry name" value="MFS general substrate transporter"/>
    <property type="match status" value="1"/>
</dbReference>
<reference evidence="9 10" key="1">
    <citation type="submission" date="2018-11" db="EMBL/GenBank/DDBJ databases">
        <title>Genomic Encyclopedia of Type Strains, Phase IV (KMG-IV): sequencing the most valuable type-strain genomes for metagenomic binning, comparative biology and taxonomic classification.</title>
        <authorList>
            <person name="Goeker M."/>
        </authorList>
    </citation>
    <scope>NUCLEOTIDE SEQUENCE [LARGE SCALE GENOMIC DNA]</scope>
    <source>
        <strain evidence="9 10">DSM 5900</strain>
    </source>
</reference>
<accession>A0A3N1MB30</accession>
<keyword evidence="5 7" id="KW-1133">Transmembrane helix</keyword>
<feature type="transmembrane region" description="Helical" evidence="7">
    <location>
        <begin position="206"/>
        <end position="228"/>
    </location>
</feature>
<dbReference type="PRINTS" id="PR01036">
    <property type="entry name" value="TCRTETB"/>
</dbReference>
<keyword evidence="6 7" id="KW-0472">Membrane</keyword>
<feature type="transmembrane region" description="Helical" evidence="7">
    <location>
        <begin position="453"/>
        <end position="474"/>
    </location>
</feature>
<dbReference type="Gene3D" id="1.20.1250.20">
    <property type="entry name" value="MFS general substrate transporter like domains"/>
    <property type="match status" value="1"/>
</dbReference>
<feature type="transmembrane region" description="Helical" evidence="7">
    <location>
        <begin position="174"/>
        <end position="194"/>
    </location>
</feature>
<name>A0A3N1MB30_9PROT</name>
<evidence type="ECO:0000259" key="8">
    <source>
        <dbReference type="PROSITE" id="PS50850"/>
    </source>
</evidence>
<feature type="transmembrane region" description="Helical" evidence="7">
    <location>
        <begin position="87"/>
        <end position="112"/>
    </location>
</feature>
<evidence type="ECO:0000256" key="2">
    <source>
        <dbReference type="ARBA" id="ARBA00022448"/>
    </source>
</evidence>
<comment type="caution">
    <text evidence="9">The sequence shown here is derived from an EMBL/GenBank/DDBJ whole genome shotgun (WGS) entry which is preliminary data.</text>
</comment>
<evidence type="ECO:0000313" key="9">
    <source>
        <dbReference type="EMBL" id="ROP99969.1"/>
    </source>
</evidence>
<feature type="transmembrane region" description="Helical" evidence="7">
    <location>
        <begin position="342"/>
        <end position="360"/>
    </location>
</feature>
<dbReference type="GO" id="GO:0005886">
    <property type="term" value="C:plasma membrane"/>
    <property type="evidence" value="ECO:0007669"/>
    <property type="project" value="UniProtKB-SubCell"/>
</dbReference>
<evidence type="ECO:0000313" key="10">
    <source>
        <dbReference type="Proteomes" id="UP000278222"/>
    </source>
</evidence>
<keyword evidence="4 7" id="KW-0812">Transmembrane</keyword>
<feature type="transmembrane region" description="Helical" evidence="7">
    <location>
        <begin position="234"/>
        <end position="253"/>
    </location>
</feature>
<dbReference type="PANTHER" id="PTHR23501">
    <property type="entry name" value="MAJOR FACILITATOR SUPERFAMILY"/>
    <property type="match status" value="1"/>
</dbReference>
<protein>
    <submittedName>
        <fullName evidence="9">EmrB/QacA subfamily drug resistance transporter</fullName>
    </submittedName>
</protein>
<feature type="transmembrane region" description="Helical" evidence="7">
    <location>
        <begin position="21"/>
        <end position="43"/>
    </location>
</feature>
<feature type="transmembrane region" description="Helical" evidence="7">
    <location>
        <begin position="412"/>
        <end position="433"/>
    </location>
</feature>
<evidence type="ECO:0000256" key="1">
    <source>
        <dbReference type="ARBA" id="ARBA00004651"/>
    </source>
</evidence>
<feature type="transmembrane region" description="Helical" evidence="7">
    <location>
        <begin position="366"/>
        <end position="391"/>
    </location>
</feature>
<evidence type="ECO:0000256" key="6">
    <source>
        <dbReference type="ARBA" id="ARBA00023136"/>
    </source>
</evidence>
<dbReference type="InterPro" id="IPR011701">
    <property type="entry name" value="MFS"/>
</dbReference>
<dbReference type="AlphaFoldDB" id="A0A3N1MB30"/>
<evidence type="ECO:0000256" key="4">
    <source>
        <dbReference type="ARBA" id="ARBA00022692"/>
    </source>
</evidence>
<organism evidence="9 10">
    <name type="scientific">Stella humosa</name>
    <dbReference type="NCBI Taxonomy" id="94"/>
    <lineage>
        <taxon>Bacteria</taxon>
        <taxon>Pseudomonadati</taxon>
        <taxon>Pseudomonadota</taxon>
        <taxon>Alphaproteobacteria</taxon>
        <taxon>Rhodospirillales</taxon>
        <taxon>Stellaceae</taxon>
        <taxon>Stella</taxon>
    </lineage>
</organism>
<feature type="transmembrane region" description="Helical" evidence="7">
    <location>
        <begin position="312"/>
        <end position="330"/>
    </location>
</feature>
<sequence length="495" mass="51684">MPPSHPAGDPPPKTHREIRSTIFGLMMAMMLAALDQTIVATAMPTIGRDLGDFQNLPWVITAYLIAATAVVPLYGRLADTHGRHITMLSAIVIFVAGSVASAMAPSVAALAVARAIQGLGGGGLVALAQTIIADVVPPKERGRYQVYIASVFAASGVAGPVLGGLIAQHLHWSVIFWLNIPCGAAALFMTNSVLKKMPRVHRRRRMDFAGAGLMVAATTTLLLALNWGGVRMPWSSPVIMALLVTSAMIWLLFIARIRTADEPLIPSELLRNSVVMLGITSAGFGMGTFMGLTFFVPIYLELVVGLSASQSGLALIPLLVGTVTGAITSGNVMARVRHYKRLPMVGLAISTSALATLALFPQGLPLWGLEILFAVASFGVGTSFPVTTVCIQNAVQMHMMGSATATMHFFRQLSGALVIAGFGAIVLGSGVVAGRGAGTVLSAANSATLVASFQWVFLAAAMGVSTALCAFVMMRELPLRDRVSTAPVTAPAAGD</sequence>
<keyword evidence="10" id="KW-1185">Reference proteome</keyword>
<dbReference type="FunFam" id="1.20.1720.10:FF:000004">
    <property type="entry name" value="EmrB/QacA family drug resistance transporter"/>
    <property type="match status" value="1"/>
</dbReference>
<evidence type="ECO:0000256" key="7">
    <source>
        <dbReference type="SAM" id="Phobius"/>
    </source>
</evidence>
<evidence type="ECO:0000256" key="5">
    <source>
        <dbReference type="ARBA" id="ARBA00022989"/>
    </source>
</evidence>
<dbReference type="Gene3D" id="1.20.1720.10">
    <property type="entry name" value="Multidrug resistance protein D"/>
    <property type="match status" value="1"/>
</dbReference>
<keyword evidence="2" id="KW-0813">Transport</keyword>
<feature type="transmembrane region" description="Helical" evidence="7">
    <location>
        <begin position="118"/>
        <end position="136"/>
    </location>
</feature>
<dbReference type="PROSITE" id="PS50850">
    <property type="entry name" value="MFS"/>
    <property type="match status" value="1"/>
</dbReference>
<evidence type="ECO:0000256" key="3">
    <source>
        <dbReference type="ARBA" id="ARBA00022475"/>
    </source>
</evidence>
<dbReference type="PANTHER" id="PTHR23501:SF197">
    <property type="entry name" value="COMD"/>
    <property type="match status" value="1"/>
</dbReference>
<dbReference type="OrthoDB" id="9771737at2"/>
<dbReference type="GO" id="GO:0022857">
    <property type="term" value="F:transmembrane transporter activity"/>
    <property type="evidence" value="ECO:0007669"/>
    <property type="project" value="InterPro"/>
</dbReference>
<feature type="transmembrane region" description="Helical" evidence="7">
    <location>
        <begin position="274"/>
        <end position="300"/>
    </location>
</feature>
<feature type="transmembrane region" description="Helical" evidence="7">
    <location>
        <begin position="55"/>
        <end position="75"/>
    </location>
</feature>
<dbReference type="InterPro" id="IPR036259">
    <property type="entry name" value="MFS_trans_sf"/>
</dbReference>
<dbReference type="RefSeq" id="WP_123689299.1">
    <property type="nucleotide sequence ID" value="NZ_AP019700.1"/>
</dbReference>
<gene>
    <name evidence="9" type="ORF">EDC65_1764</name>
</gene>
<feature type="transmembrane region" description="Helical" evidence="7">
    <location>
        <begin position="148"/>
        <end position="168"/>
    </location>
</feature>
<dbReference type="Pfam" id="PF07690">
    <property type="entry name" value="MFS_1"/>
    <property type="match status" value="1"/>
</dbReference>
<dbReference type="CDD" id="cd17502">
    <property type="entry name" value="MFS_Azr1_MDR_like"/>
    <property type="match status" value="1"/>
</dbReference>
<comment type="subcellular location">
    <subcellularLocation>
        <location evidence="1">Cell membrane</location>
        <topology evidence="1">Multi-pass membrane protein</topology>
    </subcellularLocation>
</comment>
<dbReference type="Proteomes" id="UP000278222">
    <property type="component" value="Unassembled WGS sequence"/>
</dbReference>
<dbReference type="EMBL" id="RJKX01000013">
    <property type="protein sequence ID" value="ROP99969.1"/>
    <property type="molecule type" value="Genomic_DNA"/>
</dbReference>
<feature type="domain" description="Major facilitator superfamily (MFS) profile" evidence="8">
    <location>
        <begin position="21"/>
        <end position="478"/>
    </location>
</feature>
<dbReference type="InterPro" id="IPR020846">
    <property type="entry name" value="MFS_dom"/>
</dbReference>
<keyword evidence="3" id="KW-1003">Cell membrane</keyword>
<proteinExistence type="predicted"/>